<dbReference type="Gene3D" id="3.40.630.30">
    <property type="match status" value="1"/>
</dbReference>
<dbReference type="PANTHER" id="PTHR43138:SF1">
    <property type="entry name" value="N-ACETYLTRANSFERASE ACA1"/>
    <property type="match status" value="1"/>
</dbReference>
<dbReference type="RefSeq" id="WP_068168559.1">
    <property type="nucleotide sequence ID" value="NZ_BAQB01000022.1"/>
</dbReference>
<sequence>MIIRPARSFDRDEIWQCLAPVIRSGDTYALPKHWSQRQVLSYWMQEEHRVYVAETADHHIVGTFYIRANQKGAGAHTANAGFVARPGYGAGRLMAEHALKEAASLGYRAMQFNFVVSTNERAIELWRHLGFEVVGRVPEAFDHPTYGMVDALIMWRRLSSPPHVP</sequence>
<dbReference type="Proteomes" id="UP001062443">
    <property type="component" value="Unassembled WGS sequence"/>
</dbReference>
<reference evidence="2" key="1">
    <citation type="submission" date="2013-04" db="EMBL/GenBank/DDBJ databases">
        <title>The genome sequencing project of 58 acetic acid bacteria.</title>
        <authorList>
            <person name="Okamoto-Kainuma A."/>
            <person name="Ishikawa M."/>
            <person name="Umino S."/>
            <person name="Koizumi Y."/>
            <person name="Shiwa Y."/>
            <person name="Yoshikawa H."/>
            <person name="Matsutani M."/>
            <person name="Matsushita K."/>
        </authorList>
    </citation>
    <scope>NUCLEOTIDE SEQUENCE</scope>
    <source>
        <strain evidence="2">NBRC 106556</strain>
    </source>
</reference>
<organism evidence="2 3">
    <name type="scientific">Neokomagataea tanensis NBRC 106556</name>
    <dbReference type="NCBI Taxonomy" id="1223519"/>
    <lineage>
        <taxon>Bacteria</taxon>
        <taxon>Pseudomonadati</taxon>
        <taxon>Pseudomonadota</taxon>
        <taxon>Alphaproteobacteria</taxon>
        <taxon>Acetobacterales</taxon>
        <taxon>Acetobacteraceae</taxon>
        <taxon>Neokomagataea</taxon>
    </lineage>
</organism>
<dbReference type="SUPFAM" id="SSF55729">
    <property type="entry name" value="Acyl-CoA N-acyltransferases (Nat)"/>
    <property type="match status" value="1"/>
</dbReference>
<comment type="caution">
    <text evidence="2">The sequence shown here is derived from an EMBL/GenBank/DDBJ whole genome shotgun (WGS) entry which is preliminary data.</text>
</comment>
<dbReference type="Pfam" id="PF00583">
    <property type="entry name" value="Acetyltransf_1"/>
    <property type="match status" value="1"/>
</dbReference>
<dbReference type="EMBL" id="BAQB01000022">
    <property type="protein sequence ID" value="GBR47506.1"/>
    <property type="molecule type" value="Genomic_DNA"/>
</dbReference>
<proteinExistence type="predicted"/>
<evidence type="ECO:0000313" key="3">
    <source>
        <dbReference type="Proteomes" id="UP001062443"/>
    </source>
</evidence>
<gene>
    <name evidence="2" type="ORF">AA106556_1474</name>
</gene>
<dbReference type="InterPro" id="IPR000182">
    <property type="entry name" value="GNAT_dom"/>
</dbReference>
<name>A0ABQ0QJY4_9PROT</name>
<accession>A0ABQ0QJY4</accession>
<keyword evidence="3" id="KW-1185">Reference proteome</keyword>
<feature type="domain" description="N-acetyltransferase" evidence="1">
    <location>
        <begin position="1"/>
        <end position="159"/>
    </location>
</feature>
<protein>
    <submittedName>
        <fullName evidence="2">Acetyltransferase</fullName>
    </submittedName>
</protein>
<evidence type="ECO:0000313" key="2">
    <source>
        <dbReference type="EMBL" id="GBR47506.1"/>
    </source>
</evidence>
<dbReference type="PANTHER" id="PTHR43138">
    <property type="entry name" value="ACETYLTRANSFERASE, GNAT FAMILY"/>
    <property type="match status" value="1"/>
</dbReference>
<dbReference type="InterPro" id="IPR052742">
    <property type="entry name" value="Mito_N-acetyltransferase"/>
</dbReference>
<evidence type="ECO:0000259" key="1">
    <source>
        <dbReference type="PROSITE" id="PS51186"/>
    </source>
</evidence>
<dbReference type="PROSITE" id="PS51186">
    <property type="entry name" value="GNAT"/>
    <property type="match status" value="1"/>
</dbReference>
<dbReference type="InterPro" id="IPR016181">
    <property type="entry name" value="Acyl_CoA_acyltransferase"/>
</dbReference>